<dbReference type="EC" id="2.3.1.1" evidence="10"/>
<dbReference type="UniPathway" id="UPA00068">
    <property type="reaction ID" value="UER00106"/>
</dbReference>
<dbReference type="FunFam" id="3.30.2330.10:FF:000001">
    <property type="entry name" value="Arginine biosynthesis bifunctional protein ArgJ, mitochondrial"/>
    <property type="match status" value="1"/>
</dbReference>
<dbReference type="OMA" id="WGRIVMA"/>
<dbReference type="AlphaFoldDB" id="G1XUN1"/>
<dbReference type="EC" id="2.3.1.35" evidence="10"/>
<organism evidence="11 12">
    <name type="scientific">Arthrobotrys oligospora (strain ATCC 24927 / CBS 115.81 / DSM 1491)</name>
    <name type="common">Nematode-trapping fungus</name>
    <name type="synonym">Didymozoophaga oligospora</name>
    <dbReference type="NCBI Taxonomy" id="756982"/>
    <lineage>
        <taxon>Eukaryota</taxon>
        <taxon>Fungi</taxon>
        <taxon>Dikarya</taxon>
        <taxon>Ascomycota</taxon>
        <taxon>Pezizomycotina</taxon>
        <taxon>Orbiliomycetes</taxon>
        <taxon>Orbiliales</taxon>
        <taxon>Orbiliaceae</taxon>
        <taxon>Orbilia</taxon>
        <taxon>Orbilia oligospora</taxon>
    </lineage>
</organism>
<evidence type="ECO:0000256" key="2">
    <source>
        <dbReference type="ARBA" id="ARBA00006774"/>
    </source>
</evidence>
<dbReference type="PANTHER" id="PTHR23100">
    <property type="entry name" value="ARGININE BIOSYNTHESIS BIFUNCTIONAL PROTEIN ARGJ"/>
    <property type="match status" value="1"/>
</dbReference>
<dbReference type="GO" id="GO:0006526">
    <property type="term" value="P:L-arginine biosynthetic process"/>
    <property type="evidence" value="ECO:0007669"/>
    <property type="project" value="UniProtKB-UniRule"/>
</dbReference>
<dbReference type="HAMAP" id="MF_01106">
    <property type="entry name" value="ArgJ"/>
    <property type="match status" value="1"/>
</dbReference>
<gene>
    <name evidence="11" type="ORF">AOL_s00215g689</name>
</gene>
<comment type="subunit">
    <text evidence="10">Heterodimer of an alpha and a beta chain.</text>
</comment>
<evidence type="ECO:0000256" key="6">
    <source>
        <dbReference type="ARBA" id="ARBA00022813"/>
    </source>
</evidence>
<feature type="site" description="Cleavage; by autolysis" evidence="10">
    <location>
        <begin position="239"/>
        <end position="240"/>
    </location>
</feature>
<feature type="binding site" evidence="10">
    <location>
        <position position="240"/>
    </location>
    <ligand>
        <name>substrate</name>
    </ligand>
</feature>
<feature type="binding site" evidence="10">
    <location>
        <position position="201"/>
    </location>
    <ligand>
        <name>substrate</name>
    </ligand>
</feature>
<dbReference type="FunFam" id="3.60.70.12:FF:000001">
    <property type="entry name" value="Arginine biosynthesis bifunctional protein ArgJ, chloroplastic"/>
    <property type="match status" value="1"/>
</dbReference>
<dbReference type="CDD" id="cd02152">
    <property type="entry name" value="OAT"/>
    <property type="match status" value="1"/>
</dbReference>
<evidence type="ECO:0000256" key="3">
    <source>
        <dbReference type="ARBA" id="ARBA00022571"/>
    </source>
</evidence>
<comment type="function">
    <text evidence="10">Catalyzes two activities which are involved in the cyclic version of arginine biosynthesis: the synthesis of acetylglutamate from glutamate and acetyl-CoA, and of ornithine by transacetylation between acetylornithine and glutamate.</text>
</comment>
<proteinExistence type="inferred from homology"/>
<dbReference type="Pfam" id="PF01960">
    <property type="entry name" value="ArgJ"/>
    <property type="match status" value="1"/>
</dbReference>
<dbReference type="PANTHER" id="PTHR23100:SF0">
    <property type="entry name" value="ARGININE BIOSYNTHESIS BIFUNCTIONAL PROTEIN ARGJ, MITOCHONDRIAL"/>
    <property type="match status" value="1"/>
</dbReference>
<dbReference type="STRING" id="756982.G1XUN1"/>
<evidence type="ECO:0000256" key="1">
    <source>
        <dbReference type="ARBA" id="ARBA00004305"/>
    </source>
</evidence>
<dbReference type="Gene3D" id="3.10.20.340">
    <property type="entry name" value="ArgJ beta chain, C-terminal domain"/>
    <property type="match status" value="1"/>
</dbReference>
<evidence type="ECO:0000256" key="8">
    <source>
        <dbReference type="ARBA" id="ARBA00023268"/>
    </source>
</evidence>
<evidence type="ECO:0000313" key="11">
    <source>
        <dbReference type="EMBL" id="EGX43080.1"/>
    </source>
</evidence>
<keyword evidence="5 10" id="KW-0808">Transferase</keyword>
<feature type="site" description="Involved in the stabilization of negative charge on the oxyanion by the formation of the oxyanion hole" evidence="10">
    <location>
        <position position="163"/>
    </location>
</feature>
<feature type="chain" id="PRO_5023388544" description="Arginine biosynthesis bifunctional protein ArgJ alpha chain" evidence="10">
    <location>
        <begin position="1"/>
        <end position="239"/>
    </location>
</feature>
<comment type="similarity">
    <text evidence="2 10">Belongs to the ArgJ family.</text>
</comment>
<evidence type="ECO:0000313" key="12">
    <source>
        <dbReference type="Proteomes" id="UP000008784"/>
    </source>
</evidence>
<comment type="caution">
    <text evidence="11">The sequence shown here is derived from an EMBL/GenBank/DDBJ whole genome shotgun (WGS) entry which is preliminary data.</text>
</comment>
<dbReference type="Gene3D" id="3.60.70.12">
    <property type="entry name" value="L-amino peptidase D-ALA esterase/amidase"/>
    <property type="match status" value="1"/>
</dbReference>
<evidence type="ECO:0000256" key="5">
    <source>
        <dbReference type="ARBA" id="ARBA00022679"/>
    </source>
</evidence>
<dbReference type="GO" id="GO:0004358">
    <property type="term" value="F:L-glutamate N-acetyltransferase activity, acting on acetyl-L-ornithine as donor"/>
    <property type="evidence" value="ECO:0007669"/>
    <property type="project" value="UniProtKB-UniRule"/>
</dbReference>
<keyword evidence="4 10" id="KW-0028">Amino-acid biosynthesis</keyword>
<evidence type="ECO:0000256" key="4">
    <source>
        <dbReference type="ARBA" id="ARBA00022605"/>
    </source>
</evidence>
<dbReference type="GeneID" id="22899144"/>
<dbReference type="FunCoup" id="G1XUN1">
    <property type="interactions" value="283"/>
</dbReference>
<evidence type="ECO:0000256" key="9">
    <source>
        <dbReference type="ARBA" id="ARBA00023315"/>
    </source>
</evidence>
<dbReference type="InterPro" id="IPR002813">
    <property type="entry name" value="Arg_biosynth_ArgJ"/>
</dbReference>
<dbReference type="NCBIfam" id="TIGR00120">
    <property type="entry name" value="ArgJ"/>
    <property type="match status" value="1"/>
</dbReference>
<comment type="pathway">
    <text evidence="10">Amino-acid biosynthesis; L-arginine biosynthesis; L-ornithine and N-acetyl-L-glutamate from L-glutamate and N(2)-acetyl-L-ornithine (cyclic): step 1/1.</text>
</comment>
<keyword evidence="12" id="KW-1185">Reference proteome</keyword>
<feature type="active site" description="Nucleophile" evidence="10">
    <location>
        <position position="240"/>
    </location>
</feature>
<feature type="binding site" evidence="10">
    <location>
        <position position="229"/>
    </location>
    <ligand>
        <name>substrate</name>
    </ligand>
</feature>
<sequence>MSSLVSKSRHSLHRLATYRPITSQYLSISSRRTYAATVLSESNPKWKYVPKSGTYPQGYSVGGSHCGVKKDGKSLDLALLTSSLPASGAAVFTKNVFKAAPVVLSRQMLEARNGDGVRALVANSGCANAVTGKGGMEDGEAMGKAVDTLLGESQPSTFIMSTGVIGQRLPIKKILDGIPVGFKFLGQDHEGWLNTAKAICTTDTFPKLSSQSFKLPGDEAEYRIAGMAKGAGMIHPNMATLLGFMATDAPVTPAALKEILTYAVDRSFNAISVDGDMSTNDTVAFLANGAASKDGKKIDVNGPGFEELRNIVTGFAEELAKLVVRDGEGATKFVTVRVVDALAFEDAKQVASTIARSPLVKTALYGRDANWGRILCATGYAGVSSVEPTKTNVSFIPTDGSAELKLLINGEPENVDEARASEILEMEDLEIRVSLGTGGGQEAVYYTCDFSHEYVTINGDYRT</sequence>
<dbReference type="FunFam" id="3.10.20.340:FF:000002">
    <property type="entry name" value="Arginine biosynthesis bifunctional protein ArgJ, mitochondrial"/>
    <property type="match status" value="1"/>
</dbReference>
<comment type="pathway">
    <text evidence="10">Amino-acid biosynthesis; L-arginine biosynthesis; N(2)-acetyl-L-ornithine from L-glutamate: step 1/4.</text>
</comment>
<dbReference type="GO" id="GO:0006592">
    <property type="term" value="P:ornithine biosynthetic process"/>
    <property type="evidence" value="ECO:0007669"/>
    <property type="project" value="TreeGrafter"/>
</dbReference>
<dbReference type="EMBL" id="ADOT01000321">
    <property type="protein sequence ID" value="EGX43080.1"/>
    <property type="molecule type" value="Genomic_DNA"/>
</dbReference>
<dbReference type="Gene3D" id="3.30.2330.10">
    <property type="entry name" value="arginine biosynthesis bifunctional protein suprefamily"/>
    <property type="match status" value="1"/>
</dbReference>
<keyword evidence="3 10" id="KW-0055">Arginine biosynthesis</keyword>
<comment type="catalytic activity">
    <reaction evidence="10">
        <text>N(2)-acetyl-L-ornithine + L-glutamate = N-acetyl-L-glutamate + L-ornithine</text>
        <dbReference type="Rhea" id="RHEA:15349"/>
        <dbReference type="ChEBI" id="CHEBI:29985"/>
        <dbReference type="ChEBI" id="CHEBI:44337"/>
        <dbReference type="ChEBI" id="CHEBI:46911"/>
        <dbReference type="ChEBI" id="CHEBI:57805"/>
        <dbReference type="EC" id="2.3.1.35"/>
    </reaction>
</comment>
<dbReference type="GO" id="GO:0005759">
    <property type="term" value="C:mitochondrial matrix"/>
    <property type="evidence" value="ECO:0007669"/>
    <property type="project" value="UniProtKB-SubCell"/>
</dbReference>
<keyword evidence="6 10" id="KW-0068">Autocatalytic cleavage</keyword>
<keyword evidence="8 10" id="KW-0511">Multifunctional enzyme</keyword>
<dbReference type="Proteomes" id="UP000008784">
    <property type="component" value="Unassembled WGS sequence"/>
</dbReference>
<feature type="binding site" evidence="10">
    <location>
        <position position="458"/>
    </location>
    <ligand>
        <name>substrate</name>
    </ligand>
</feature>
<feature type="binding site" evidence="10">
    <location>
        <position position="463"/>
    </location>
    <ligand>
        <name>substrate</name>
    </ligand>
</feature>
<comment type="subcellular location">
    <subcellularLocation>
        <location evidence="1 10">Mitochondrion matrix</location>
    </subcellularLocation>
</comment>
<evidence type="ECO:0000256" key="10">
    <source>
        <dbReference type="HAMAP-Rule" id="MF_03124"/>
    </source>
</evidence>
<dbReference type="InterPro" id="IPR042195">
    <property type="entry name" value="ArgJ_beta_C"/>
</dbReference>
<name>G1XUN1_ARTOA</name>
<feature type="site" description="Involved in the stabilization of negative charge on the oxyanion by the formation of the oxyanion hole" evidence="10">
    <location>
        <position position="162"/>
    </location>
</feature>
<comment type="PTM">
    <text evidence="10">The alpha and beta chains are autoproteolytically processed from a single precursor protein within the mitochondrion.</text>
</comment>
<comment type="catalytic activity">
    <reaction evidence="10">
        <text>L-glutamate + acetyl-CoA = N-acetyl-L-glutamate + CoA + H(+)</text>
        <dbReference type="Rhea" id="RHEA:24292"/>
        <dbReference type="ChEBI" id="CHEBI:15378"/>
        <dbReference type="ChEBI" id="CHEBI:29985"/>
        <dbReference type="ChEBI" id="CHEBI:44337"/>
        <dbReference type="ChEBI" id="CHEBI:57287"/>
        <dbReference type="ChEBI" id="CHEBI:57288"/>
        <dbReference type="EC" id="2.3.1.1"/>
    </reaction>
</comment>
<dbReference type="eggNOG" id="KOG2786">
    <property type="taxonomic scope" value="Eukaryota"/>
</dbReference>
<keyword evidence="7 10" id="KW-0496">Mitochondrion</keyword>
<dbReference type="OrthoDB" id="2017946at2759"/>
<dbReference type="InterPro" id="IPR016117">
    <property type="entry name" value="ArgJ-like_dom_sf"/>
</dbReference>
<dbReference type="MEROPS" id="T05.001"/>
<evidence type="ECO:0000256" key="7">
    <source>
        <dbReference type="ARBA" id="ARBA00023128"/>
    </source>
</evidence>
<dbReference type="RefSeq" id="XP_011128193.1">
    <property type="nucleotide sequence ID" value="XM_011129891.1"/>
</dbReference>
<feature type="chain" id="PRO_5023388545" description="Arginine biosynthesis bifunctional protein ArgJ beta chain" evidence="10">
    <location>
        <begin position="240"/>
        <end position="463"/>
    </location>
</feature>
<dbReference type="InParanoid" id="G1XUN1"/>
<feature type="binding site" evidence="10">
    <location>
        <position position="328"/>
    </location>
    <ligand>
        <name>substrate</name>
    </ligand>
</feature>
<reference evidence="11 12" key="1">
    <citation type="journal article" date="2011" name="PLoS Pathog.">
        <title>Genomic and proteomic analyses of the fungus Arthrobotrys oligospora provide insights into nematode-trap formation.</title>
        <authorList>
            <person name="Yang J."/>
            <person name="Wang L."/>
            <person name="Ji X."/>
            <person name="Feng Y."/>
            <person name="Li X."/>
            <person name="Zou C."/>
            <person name="Xu J."/>
            <person name="Ren Y."/>
            <person name="Mi Q."/>
            <person name="Wu J."/>
            <person name="Liu S."/>
            <person name="Liu Y."/>
            <person name="Huang X."/>
            <person name="Wang H."/>
            <person name="Niu X."/>
            <person name="Li J."/>
            <person name="Liang L."/>
            <person name="Luo Y."/>
            <person name="Ji K."/>
            <person name="Zhou W."/>
            <person name="Yu Z."/>
            <person name="Li G."/>
            <person name="Liu Y."/>
            <person name="Li L."/>
            <person name="Qiao M."/>
            <person name="Feng L."/>
            <person name="Zhang K.-Q."/>
        </authorList>
    </citation>
    <scope>NUCLEOTIDE SEQUENCE [LARGE SCALE GENOMIC DNA]</scope>
    <source>
        <strain evidence="12">ATCC 24927 / CBS 115.81 / DSM 1491</strain>
    </source>
</reference>
<protein>
    <recommendedName>
        <fullName evidence="10">Arginine biosynthesis bifunctional protein ArgJ, mitochondrial</fullName>
    </recommendedName>
    <domain>
        <recommendedName>
            <fullName evidence="10">Glutamate N-acetyltransferase</fullName>
            <shortName evidence="10">GAT</shortName>
            <ecNumber evidence="10">2.3.1.35</ecNumber>
        </recommendedName>
        <alternativeName>
            <fullName evidence="10">Ornithine acetyltransferase</fullName>
            <shortName evidence="10">OATase</shortName>
        </alternativeName>
        <alternativeName>
            <fullName evidence="10">Ornithine transacetylase</fullName>
        </alternativeName>
    </domain>
    <domain>
        <recommendedName>
            <fullName evidence="10">Amino-acid acetyltransferase</fullName>
            <ecNumber evidence="10">2.3.1.1</ecNumber>
        </recommendedName>
        <alternativeName>
            <fullName evidence="10">N-acetylglutamate synthase</fullName>
            <shortName evidence="10">AGS</shortName>
        </alternativeName>
    </domain>
    <component>
        <recommendedName>
            <fullName evidence="10">Arginine biosynthesis bifunctional protein ArgJ alpha chain</fullName>
        </recommendedName>
    </component>
    <component>
        <recommendedName>
            <fullName evidence="10">Arginine biosynthesis bifunctional protein ArgJ beta chain</fullName>
        </recommendedName>
    </component>
</protein>
<dbReference type="HOGENOM" id="CLU_027172_1_0_1"/>
<dbReference type="GO" id="GO:0004042">
    <property type="term" value="F:L-glutamate N-acetyltransferase activity"/>
    <property type="evidence" value="ECO:0007669"/>
    <property type="project" value="UniProtKB-UniRule"/>
</dbReference>
<dbReference type="SUPFAM" id="SSF56266">
    <property type="entry name" value="DmpA/ArgJ-like"/>
    <property type="match status" value="1"/>
</dbReference>
<keyword evidence="9 10" id="KW-0012">Acyltransferase</keyword>
<dbReference type="NCBIfam" id="NF003802">
    <property type="entry name" value="PRK05388.1"/>
    <property type="match status" value="1"/>
</dbReference>
<accession>G1XUN1</accession>